<name>A0AAV9PKM1_9PEZI</name>
<comment type="caution">
    <text evidence="1">The sequence shown here is derived from an EMBL/GenBank/DDBJ whole genome shotgun (WGS) entry which is preliminary data.</text>
</comment>
<protein>
    <submittedName>
        <fullName evidence="1">Uncharacterized protein</fullName>
    </submittedName>
</protein>
<dbReference type="EMBL" id="JAVRRT010000003">
    <property type="protein sequence ID" value="KAK5173380.1"/>
    <property type="molecule type" value="Genomic_DNA"/>
</dbReference>
<organism evidence="1 2">
    <name type="scientific">Saxophila tyrrhenica</name>
    <dbReference type="NCBI Taxonomy" id="1690608"/>
    <lineage>
        <taxon>Eukaryota</taxon>
        <taxon>Fungi</taxon>
        <taxon>Dikarya</taxon>
        <taxon>Ascomycota</taxon>
        <taxon>Pezizomycotina</taxon>
        <taxon>Dothideomycetes</taxon>
        <taxon>Dothideomycetidae</taxon>
        <taxon>Mycosphaerellales</taxon>
        <taxon>Extremaceae</taxon>
        <taxon>Saxophila</taxon>
    </lineage>
</organism>
<keyword evidence="2" id="KW-1185">Reference proteome</keyword>
<accession>A0AAV9PKM1</accession>
<dbReference type="GeneID" id="89923408"/>
<reference evidence="1 2" key="1">
    <citation type="submission" date="2023-08" db="EMBL/GenBank/DDBJ databases">
        <title>Black Yeasts Isolated from many extreme environments.</title>
        <authorList>
            <person name="Coleine C."/>
            <person name="Stajich J.E."/>
            <person name="Selbmann L."/>
        </authorList>
    </citation>
    <scope>NUCLEOTIDE SEQUENCE [LARGE SCALE GENOMIC DNA]</scope>
    <source>
        <strain evidence="1 2">CCFEE 5935</strain>
    </source>
</reference>
<proteinExistence type="predicted"/>
<dbReference type="RefSeq" id="XP_064662075.1">
    <property type="nucleotide sequence ID" value="XM_064799320.1"/>
</dbReference>
<dbReference type="AlphaFoldDB" id="A0AAV9PKM1"/>
<dbReference type="Proteomes" id="UP001337655">
    <property type="component" value="Unassembled WGS sequence"/>
</dbReference>
<evidence type="ECO:0000313" key="1">
    <source>
        <dbReference type="EMBL" id="KAK5173380.1"/>
    </source>
</evidence>
<sequence>MHSRKRSSAWVEEDETAHVSLAYTPANPTSLPSKRLQNKKGAAVTAKPLLKYDAQKFLSNLAFTRFYVTANFQNLDQTSSFVVLCLVGEQNGLYQALCHVLPSLYHVSPSLQALAVTAGYVNPNATPDRALLRELPLITTACVDGTVVEEFEAFRREVGGPEGCIAVISPDGTCVWSSAEALPGGVNSDGDVEELRRQMLGVLGGGRGGDVAMGEG</sequence>
<gene>
    <name evidence="1" type="ORF">LTR77_002061</name>
</gene>
<evidence type="ECO:0000313" key="2">
    <source>
        <dbReference type="Proteomes" id="UP001337655"/>
    </source>
</evidence>